<feature type="compositionally biased region" description="Polar residues" evidence="1">
    <location>
        <begin position="71"/>
        <end position="80"/>
    </location>
</feature>
<dbReference type="AlphaFoldDB" id="A0AAQ3RST7"/>
<accession>A0AAQ3RST7</accession>
<dbReference type="Proteomes" id="UP001374535">
    <property type="component" value="Chromosome 6"/>
</dbReference>
<evidence type="ECO:0000256" key="1">
    <source>
        <dbReference type="SAM" id="MobiDB-lite"/>
    </source>
</evidence>
<proteinExistence type="predicted"/>
<feature type="region of interest" description="Disordered" evidence="1">
    <location>
        <begin position="66"/>
        <end position="87"/>
    </location>
</feature>
<evidence type="ECO:0000313" key="3">
    <source>
        <dbReference type="Proteomes" id="UP001374535"/>
    </source>
</evidence>
<gene>
    <name evidence="2" type="ORF">V8G54_018583</name>
</gene>
<evidence type="ECO:0000313" key="2">
    <source>
        <dbReference type="EMBL" id="WVZ05237.1"/>
    </source>
</evidence>
<reference evidence="2 3" key="1">
    <citation type="journal article" date="2023" name="Life. Sci Alliance">
        <title>Evolutionary insights into 3D genome organization and epigenetic landscape of Vigna mungo.</title>
        <authorList>
            <person name="Junaid A."/>
            <person name="Singh B."/>
            <person name="Bhatia S."/>
        </authorList>
    </citation>
    <scope>NUCLEOTIDE SEQUENCE [LARGE SCALE GENOMIC DNA]</scope>
    <source>
        <strain evidence="2">Urdbean</strain>
    </source>
</reference>
<organism evidence="2 3">
    <name type="scientific">Vigna mungo</name>
    <name type="common">Black gram</name>
    <name type="synonym">Phaseolus mungo</name>
    <dbReference type="NCBI Taxonomy" id="3915"/>
    <lineage>
        <taxon>Eukaryota</taxon>
        <taxon>Viridiplantae</taxon>
        <taxon>Streptophyta</taxon>
        <taxon>Embryophyta</taxon>
        <taxon>Tracheophyta</taxon>
        <taxon>Spermatophyta</taxon>
        <taxon>Magnoliopsida</taxon>
        <taxon>eudicotyledons</taxon>
        <taxon>Gunneridae</taxon>
        <taxon>Pentapetalae</taxon>
        <taxon>rosids</taxon>
        <taxon>fabids</taxon>
        <taxon>Fabales</taxon>
        <taxon>Fabaceae</taxon>
        <taxon>Papilionoideae</taxon>
        <taxon>50 kb inversion clade</taxon>
        <taxon>NPAAA clade</taxon>
        <taxon>indigoferoid/millettioid clade</taxon>
        <taxon>Phaseoleae</taxon>
        <taxon>Vigna</taxon>
    </lineage>
</organism>
<dbReference type="EMBL" id="CP144695">
    <property type="protein sequence ID" value="WVZ05237.1"/>
    <property type="molecule type" value="Genomic_DNA"/>
</dbReference>
<protein>
    <submittedName>
        <fullName evidence="2">Uncharacterized protein</fullName>
    </submittedName>
</protein>
<name>A0AAQ3RST7_VIGMU</name>
<keyword evidence="3" id="KW-1185">Reference proteome</keyword>
<sequence length="113" mass="12906">MYMYLPPMEILVATTCTTNHSPSSSFCSTRKELHAAIHSKSSGIDRVIPLTLPMLHIPHDRHRVIGRASSRGLSSQNHSPQHPLRSFKFPTFKQSKVHVKFVSEKKTKRKMEQ</sequence>